<sequence>MYSALKNSFAVVLLGFLSACSSSENRLPIMGERDVITKEVDGKTVTDTAYYQIPPFQFVNQDSLPVSDKTFDGKIYVSDFFFISCPTICPKMKTQMKRVYDKFKGNPDVMILSYTIDPVHDTPPVLKEFATNLGVTGNQWQFATGKKEDIFKTGKSYMVVAQEDAGAPGGLLHSGHFVLVDKEKHVRGMYDGTTEEGADKLMGDIDRLLAEYKKQ</sequence>
<evidence type="ECO:0000256" key="4">
    <source>
        <dbReference type="PIRSR" id="PIRSR603782-2"/>
    </source>
</evidence>
<evidence type="ECO:0000259" key="5">
    <source>
        <dbReference type="PROSITE" id="PS51352"/>
    </source>
</evidence>
<dbReference type="PROSITE" id="PS51352">
    <property type="entry name" value="THIOREDOXIN_2"/>
    <property type="match status" value="1"/>
</dbReference>
<dbReference type="EMBL" id="RQJO01000007">
    <property type="protein sequence ID" value="RRB07523.1"/>
    <property type="molecule type" value="Genomic_DNA"/>
</dbReference>
<accession>A0A3P1C386</accession>
<proteinExistence type="inferred from homology"/>
<reference evidence="6 7" key="1">
    <citation type="submission" date="2018-11" db="EMBL/GenBank/DDBJ databases">
        <authorList>
            <person name="Zhou Z."/>
            <person name="Wang G."/>
        </authorList>
    </citation>
    <scope>NUCLEOTIDE SEQUENCE [LARGE SCALE GENOMIC DNA]</scope>
    <source>
        <strain evidence="6 7">KCTC52004</strain>
    </source>
</reference>
<keyword evidence="3" id="KW-0479">Metal-binding</keyword>
<feature type="binding site" evidence="3">
    <location>
        <position position="173"/>
    </location>
    <ligand>
        <name>Cu cation</name>
        <dbReference type="ChEBI" id="CHEBI:23378"/>
    </ligand>
</feature>
<keyword evidence="4" id="KW-1015">Disulfide bond</keyword>
<evidence type="ECO:0000313" key="7">
    <source>
        <dbReference type="Proteomes" id="UP000271925"/>
    </source>
</evidence>
<dbReference type="Pfam" id="PF02630">
    <property type="entry name" value="SCO1-SenC"/>
    <property type="match status" value="1"/>
</dbReference>
<dbReference type="InterPro" id="IPR036249">
    <property type="entry name" value="Thioredoxin-like_sf"/>
</dbReference>
<dbReference type="PANTHER" id="PTHR12151:SF25">
    <property type="entry name" value="LINALOOL DEHYDRATASE_ISOMERASE DOMAIN-CONTAINING PROTEIN"/>
    <property type="match status" value="1"/>
</dbReference>
<comment type="similarity">
    <text evidence="1">Belongs to the SCO1/2 family.</text>
</comment>
<gene>
    <name evidence="6" type="ORF">EHT25_07005</name>
</gene>
<dbReference type="CDD" id="cd02968">
    <property type="entry name" value="SCO"/>
    <property type="match status" value="1"/>
</dbReference>
<keyword evidence="2 3" id="KW-0186">Copper</keyword>
<feature type="binding site" evidence="3">
    <location>
        <position position="85"/>
    </location>
    <ligand>
        <name>Cu cation</name>
        <dbReference type="ChEBI" id="CHEBI:23378"/>
    </ligand>
</feature>
<evidence type="ECO:0000256" key="2">
    <source>
        <dbReference type="ARBA" id="ARBA00023008"/>
    </source>
</evidence>
<dbReference type="PROSITE" id="PS51257">
    <property type="entry name" value="PROKAR_LIPOPROTEIN"/>
    <property type="match status" value="1"/>
</dbReference>
<dbReference type="OrthoDB" id="9811998at2"/>
<evidence type="ECO:0000313" key="6">
    <source>
        <dbReference type="EMBL" id="RRB07523.1"/>
    </source>
</evidence>
<evidence type="ECO:0000256" key="1">
    <source>
        <dbReference type="ARBA" id="ARBA00010996"/>
    </source>
</evidence>
<dbReference type="AlphaFoldDB" id="A0A3P1C386"/>
<name>A0A3P1C386_9BACT</name>
<dbReference type="Gene3D" id="3.40.30.10">
    <property type="entry name" value="Glutaredoxin"/>
    <property type="match status" value="1"/>
</dbReference>
<feature type="disulfide bond" description="Redox-active" evidence="4">
    <location>
        <begin position="85"/>
        <end position="89"/>
    </location>
</feature>
<protein>
    <submittedName>
        <fullName evidence="6">SCO family protein</fullName>
    </submittedName>
</protein>
<dbReference type="InterPro" id="IPR013766">
    <property type="entry name" value="Thioredoxin_domain"/>
</dbReference>
<dbReference type="InterPro" id="IPR003782">
    <property type="entry name" value="SCO1/SenC"/>
</dbReference>
<organism evidence="6 7">
    <name type="scientific">Larkinella rosea</name>
    <dbReference type="NCBI Taxonomy" id="2025312"/>
    <lineage>
        <taxon>Bacteria</taxon>
        <taxon>Pseudomonadati</taxon>
        <taxon>Bacteroidota</taxon>
        <taxon>Cytophagia</taxon>
        <taxon>Cytophagales</taxon>
        <taxon>Spirosomataceae</taxon>
        <taxon>Larkinella</taxon>
    </lineage>
</organism>
<feature type="domain" description="Thioredoxin" evidence="5">
    <location>
        <begin position="47"/>
        <end position="210"/>
    </location>
</feature>
<comment type="caution">
    <text evidence="6">The sequence shown here is derived from an EMBL/GenBank/DDBJ whole genome shotgun (WGS) entry which is preliminary data.</text>
</comment>
<feature type="binding site" evidence="3">
    <location>
        <position position="89"/>
    </location>
    <ligand>
        <name>Cu cation</name>
        <dbReference type="ChEBI" id="CHEBI:23378"/>
    </ligand>
</feature>
<dbReference type="RefSeq" id="WP_124872669.1">
    <property type="nucleotide sequence ID" value="NZ_RQJO01000007.1"/>
</dbReference>
<dbReference type="GO" id="GO:0046872">
    <property type="term" value="F:metal ion binding"/>
    <property type="evidence" value="ECO:0007669"/>
    <property type="project" value="UniProtKB-KW"/>
</dbReference>
<dbReference type="PANTHER" id="PTHR12151">
    <property type="entry name" value="ELECTRON TRANSPORT PROTIN SCO1/SENC FAMILY MEMBER"/>
    <property type="match status" value="1"/>
</dbReference>
<keyword evidence="7" id="KW-1185">Reference proteome</keyword>
<dbReference type="SUPFAM" id="SSF52833">
    <property type="entry name" value="Thioredoxin-like"/>
    <property type="match status" value="1"/>
</dbReference>
<dbReference type="Proteomes" id="UP000271925">
    <property type="component" value="Unassembled WGS sequence"/>
</dbReference>
<evidence type="ECO:0000256" key="3">
    <source>
        <dbReference type="PIRSR" id="PIRSR603782-1"/>
    </source>
</evidence>